<keyword evidence="4 5" id="KW-0472">Membrane</keyword>
<feature type="transmembrane region" description="Helical" evidence="5">
    <location>
        <begin position="14"/>
        <end position="34"/>
    </location>
</feature>
<evidence type="ECO:0000256" key="3">
    <source>
        <dbReference type="ARBA" id="ARBA00022989"/>
    </source>
</evidence>
<dbReference type="GO" id="GO:0016020">
    <property type="term" value="C:membrane"/>
    <property type="evidence" value="ECO:0007669"/>
    <property type="project" value="UniProtKB-SubCell"/>
</dbReference>
<proteinExistence type="predicted"/>
<evidence type="ECO:0000313" key="6">
    <source>
        <dbReference type="EMBL" id="KKL22992.1"/>
    </source>
</evidence>
<comment type="subcellular location">
    <subcellularLocation>
        <location evidence="1">Membrane</location>
        <topology evidence="1">Multi-pass membrane protein</topology>
    </subcellularLocation>
</comment>
<dbReference type="InterPro" id="IPR027469">
    <property type="entry name" value="Cation_efflux_TMD_sf"/>
</dbReference>
<dbReference type="EMBL" id="LAZR01037138">
    <property type="protein sequence ID" value="KKL22992.1"/>
    <property type="molecule type" value="Genomic_DNA"/>
</dbReference>
<comment type="caution">
    <text evidence="6">The sequence shown here is derived from an EMBL/GenBank/DDBJ whole genome shotgun (WGS) entry which is preliminary data.</text>
</comment>
<evidence type="ECO:0000256" key="1">
    <source>
        <dbReference type="ARBA" id="ARBA00004141"/>
    </source>
</evidence>
<name>A0A0F9C9J4_9ZZZZ</name>
<feature type="non-terminal residue" evidence="6">
    <location>
        <position position="59"/>
    </location>
</feature>
<reference evidence="6" key="1">
    <citation type="journal article" date="2015" name="Nature">
        <title>Complex archaea that bridge the gap between prokaryotes and eukaryotes.</title>
        <authorList>
            <person name="Spang A."/>
            <person name="Saw J.H."/>
            <person name="Jorgensen S.L."/>
            <person name="Zaremba-Niedzwiedzka K."/>
            <person name="Martijn J."/>
            <person name="Lind A.E."/>
            <person name="van Eijk R."/>
            <person name="Schleper C."/>
            <person name="Guy L."/>
            <person name="Ettema T.J."/>
        </authorList>
    </citation>
    <scope>NUCLEOTIDE SEQUENCE</scope>
</reference>
<evidence type="ECO:0000256" key="2">
    <source>
        <dbReference type="ARBA" id="ARBA00022692"/>
    </source>
</evidence>
<protein>
    <recommendedName>
        <fullName evidence="7">Cation transporter</fullName>
    </recommendedName>
</protein>
<dbReference type="SUPFAM" id="SSF161111">
    <property type="entry name" value="Cation efflux protein transmembrane domain-like"/>
    <property type="match status" value="1"/>
</dbReference>
<sequence>MGAGHHHSEAERRLGLTFTITMAVLALELAGGFISNSLALLSDAGHVFTDALALGLSLT</sequence>
<organism evidence="6">
    <name type="scientific">marine sediment metagenome</name>
    <dbReference type="NCBI Taxonomy" id="412755"/>
    <lineage>
        <taxon>unclassified sequences</taxon>
        <taxon>metagenomes</taxon>
        <taxon>ecological metagenomes</taxon>
    </lineage>
</organism>
<gene>
    <name evidence="6" type="ORF">LCGC14_2429840</name>
</gene>
<dbReference type="AlphaFoldDB" id="A0A0F9C9J4"/>
<dbReference type="Gene3D" id="1.20.1510.10">
    <property type="entry name" value="Cation efflux protein transmembrane domain"/>
    <property type="match status" value="1"/>
</dbReference>
<evidence type="ECO:0000256" key="5">
    <source>
        <dbReference type="SAM" id="Phobius"/>
    </source>
</evidence>
<keyword evidence="2 5" id="KW-0812">Transmembrane</keyword>
<evidence type="ECO:0000256" key="4">
    <source>
        <dbReference type="ARBA" id="ARBA00023136"/>
    </source>
</evidence>
<evidence type="ECO:0008006" key="7">
    <source>
        <dbReference type="Google" id="ProtNLM"/>
    </source>
</evidence>
<accession>A0A0F9C9J4</accession>
<keyword evidence="3 5" id="KW-1133">Transmembrane helix</keyword>